<sequence length="156" mass="18091">MSDCSDCSDCSDLSYVETVYSLDELHTMGVIDNKFVDWIKENPLSPDDPILLLEYHDQNVANRENEIRDALVAHGGTPITSTVFKFDTRDQVYLAQENMRVTHTWAFYSLAFDLVRKQPVQQFVALPKAPTISTTFIHFYSESRFQVDNEYEFFMI</sequence>
<evidence type="ECO:0000313" key="1">
    <source>
        <dbReference type="Proteomes" id="UP000887578"/>
    </source>
</evidence>
<name>A0A914PA80_9BILA</name>
<accession>A0A914PA80</accession>
<organism evidence="1 2">
    <name type="scientific">Panagrolaimus davidi</name>
    <dbReference type="NCBI Taxonomy" id="227884"/>
    <lineage>
        <taxon>Eukaryota</taxon>
        <taxon>Metazoa</taxon>
        <taxon>Ecdysozoa</taxon>
        <taxon>Nematoda</taxon>
        <taxon>Chromadorea</taxon>
        <taxon>Rhabditida</taxon>
        <taxon>Tylenchina</taxon>
        <taxon>Panagrolaimomorpha</taxon>
        <taxon>Panagrolaimoidea</taxon>
        <taxon>Panagrolaimidae</taxon>
        <taxon>Panagrolaimus</taxon>
    </lineage>
</organism>
<protein>
    <submittedName>
        <fullName evidence="2">Uncharacterized protein</fullName>
    </submittedName>
</protein>
<keyword evidence="1" id="KW-1185">Reference proteome</keyword>
<evidence type="ECO:0000313" key="2">
    <source>
        <dbReference type="WBParaSite" id="PDA_v2.g14432.t1"/>
    </source>
</evidence>
<dbReference type="WBParaSite" id="PDA_v2.g14432.t1">
    <property type="protein sequence ID" value="PDA_v2.g14432.t1"/>
    <property type="gene ID" value="PDA_v2.g14432"/>
</dbReference>
<proteinExistence type="predicted"/>
<dbReference type="AlphaFoldDB" id="A0A914PA80"/>
<reference evidence="2" key="1">
    <citation type="submission" date="2022-11" db="UniProtKB">
        <authorList>
            <consortium name="WormBaseParasite"/>
        </authorList>
    </citation>
    <scope>IDENTIFICATION</scope>
</reference>
<dbReference type="Proteomes" id="UP000887578">
    <property type="component" value="Unplaced"/>
</dbReference>